<gene>
    <name evidence="14 15" type="primary">crcB</name>
    <name evidence="14" type="synonym">fluC</name>
    <name evidence="15" type="ORF">R4Z09_16445</name>
</gene>
<evidence type="ECO:0000256" key="5">
    <source>
        <dbReference type="ARBA" id="ARBA00022723"/>
    </source>
</evidence>
<evidence type="ECO:0000256" key="8">
    <source>
        <dbReference type="ARBA" id="ARBA00023065"/>
    </source>
</evidence>
<evidence type="ECO:0000256" key="14">
    <source>
        <dbReference type="HAMAP-Rule" id="MF_00454"/>
    </source>
</evidence>
<dbReference type="Pfam" id="PF02537">
    <property type="entry name" value="CRCB"/>
    <property type="match status" value="1"/>
</dbReference>
<evidence type="ECO:0000256" key="3">
    <source>
        <dbReference type="ARBA" id="ARBA00022475"/>
    </source>
</evidence>
<keyword evidence="16" id="KW-1185">Reference proteome</keyword>
<evidence type="ECO:0000313" key="15">
    <source>
        <dbReference type="EMBL" id="WVX78898.1"/>
    </source>
</evidence>
<keyword evidence="7 14" id="KW-0915">Sodium</keyword>
<organism evidence="15 16">
    <name type="scientific">Niallia oryzisoli</name>
    <dbReference type="NCBI Taxonomy" id="1737571"/>
    <lineage>
        <taxon>Bacteria</taxon>
        <taxon>Bacillati</taxon>
        <taxon>Bacillota</taxon>
        <taxon>Bacilli</taxon>
        <taxon>Bacillales</taxon>
        <taxon>Bacillaceae</taxon>
        <taxon>Niallia</taxon>
    </lineage>
</organism>
<comment type="function">
    <text evidence="13 14">Fluoride-specific ion channel. Important for reducing fluoride concentration in the cell, thus reducing its toxicity.</text>
</comment>
<dbReference type="PANTHER" id="PTHR28259:SF16">
    <property type="entry name" value="FLUORIDE-SPECIFIC ION CHANNEL FLUC 2"/>
    <property type="match status" value="1"/>
</dbReference>
<keyword evidence="2 14" id="KW-0813">Transport</keyword>
<keyword evidence="4 14" id="KW-0812">Transmembrane</keyword>
<dbReference type="RefSeq" id="WP_338447832.1">
    <property type="nucleotide sequence ID" value="NZ_CP137640.1"/>
</dbReference>
<proteinExistence type="inferred from homology"/>
<dbReference type="NCBIfam" id="TIGR00494">
    <property type="entry name" value="crcB"/>
    <property type="match status" value="1"/>
</dbReference>
<evidence type="ECO:0000256" key="2">
    <source>
        <dbReference type="ARBA" id="ARBA00022448"/>
    </source>
</evidence>
<keyword evidence="9 14" id="KW-0472">Membrane</keyword>
<feature type="transmembrane region" description="Helical" evidence="14">
    <location>
        <begin position="30"/>
        <end position="51"/>
    </location>
</feature>
<keyword evidence="10 14" id="KW-0407">Ion channel</keyword>
<evidence type="ECO:0000256" key="9">
    <source>
        <dbReference type="ARBA" id="ARBA00023136"/>
    </source>
</evidence>
<evidence type="ECO:0000256" key="10">
    <source>
        <dbReference type="ARBA" id="ARBA00023303"/>
    </source>
</evidence>
<evidence type="ECO:0000256" key="12">
    <source>
        <dbReference type="ARBA" id="ARBA00035585"/>
    </source>
</evidence>
<feature type="transmembrane region" description="Helical" evidence="14">
    <location>
        <begin position="99"/>
        <end position="122"/>
    </location>
</feature>
<accession>A0ABZ2C6M6</accession>
<evidence type="ECO:0000256" key="4">
    <source>
        <dbReference type="ARBA" id="ARBA00022692"/>
    </source>
</evidence>
<evidence type="ECO:0000256" key="1">
    <source>
        <dbReference type="ARBA" id="ARBA00004651"/>
    </source>
</evidence>
<dbReference type="EMBL" id="CP137640">
    <property type="protein sequence ID" value="WVX78898.1"/>
    <property type="molecule type" value="Genomic_DNA"/>
</dbReference>
<comment type="catalytic activity">
    <reaction evidence="12">
        <text>fluoride(in) = fluoride(out)</text>
        <dbReference type="Rhea" id="RHEA:76159"/>
        <dbReference type="ChEBI" id="CHEBI:17051"/>
    </reaction>
    <physiologicalReaction direction="left-to-right" evidence="12">
        <dbReference type="Rhea" id="RHEA:76160"/>
    </physiologicalReaction>
</comment>
<feature type="binding site" evidence="14">
    <location>
        <position position="77"/>
    </location>
    <ligand>
        <name>Na(+)</name>
        <dbReference type="ChEBI" id="CHEBI:29101"/>
        <note>structural</note>
    </ligand>
</feature>
<name>A0ABZ2C6M6_9BACI</name>
<reference evidence="15 16" key="1">
    <citation type="submission" date="2023-10" db="EMBL/GenBank/DDBJ databases">
        <title>Niallia locisalis sp.nov. isolated from a salt pond sample.</title>
        <authorList>
            <person name="Li X.-J."/>
            <person name="Dong L."/>
        </authorList>
    </citation>
    <scope>NUCLEOTIDE SEQUENCE [LARGE SCALE GENOMIC DNA]</scope>
    <source>
        <strain evidence="15 16">DSM 29761</strain>
    </source>
</reference>
<evidence type="ECO:0000256" key="6">
    <source>
        <dbReference type="ARBA" id="ARBA00022989"/>
    </source>
</evidence>
<feature type="binding site" evidence="14">
    <location>
        <position position="74"/>
    </location>
    <ligand>
        <name>Na(+)</name>
        <dbReference type="ChEBI" id="CHEBI:29101"/>
        <note>structural</note>
    </ligand>
</feature>
<dbReference type="PANTHER" id="PTHR28259">
    <property type="entry name" value="FLUORIDE EXPORT PROTEIN 1-RELATED"/>
    <property type="match status" value="1"/>
</dbReference>
<evidence type="ECO:0000256" key="7">
    <source>
        <dbReference type="ARBA" id="ARBA00023053"/>
    </source>
</evidence>
<comment type="activity regulation">
    <text evidence="14">Na(+) is not transported, but it plays an essential structural role and its presence is essential for fluoride channel function.</text>
</comment>
<keyword evidence="6 14" id="KW-1133">Transmembrane helix</keyword>
<protein>
    <recommendedName>
        <fullName evidence="14">Fluoride-specific ion channel FluC</fullName>
    </recommendedName>
</protein>
<keyword evidence="3 14" id="KW-1003">Cell membrane</keyword>
<keyword evidence="8 14" id="KW-0406">Ion transport</keyword>
<evidence type="ECO:0000256" key="13">
    <source>
        <dbReference type="ARBA" id="ARBA00049940"/>
    </source>
</evidence>
<dbReference type="HAMAP" id="MF_00454">
    <property type="entry name" value="FluC"/>
    <property type="match status" value="1"/>
</dbReference>
<dbReference type="InterPro" id="IPR003691">
    <property type="entry name" value="FluC"/>
</dbReference>
<keyword evidence="5 14" id="KW-0479">Metal-binding</keyword>
<comment type="similarity">
    <text evidence="11 14">Belongs to the fluoride channel Fluc/FEX (TC 1.A.43) family.</text>
</comment>
<sequence length="123" mass="13485">MIWLIGIGGSLGSAARFLLGNYIKNRFQNVIYFPLGTWIINISGSLLLGVLANLHLTDRIGEWIWFLFGIGFCGAYTTFSTFGYETITLITSKNGKIALFYVITSVFLGILSAAIGFTVANFV</sequence>
<evidence type="ECO:0000313" key="16">
    <source>
        <dbReference type="Proteomes" id="UP001357223"/>
    </source>
</evidence>
<dbReference type="Proteomes" id="UP001357223">
    <property type="component" value="Chromosome"/>
</dbReference>
<evidence type="ECO:0000256" key="11">
    <source>
        <dbReference type="ARBA" id="ARBA00035120"/>
    </source>
</evidence>
<feature type="transmembrane region" description="Helical" evidence="14">
    <location>
        <begin position="63"/>
        <end position="79"/>
    </location>
</feature>
<comment type="subcellular location">
    <subcellularLocation>
        <location evidence="1 14">Cell membrane</location>
        <topology evidence="1 14">Multi-pass membrane protein</topology>
    </subcellularLocation>
</comment>